<evidence type="ECO:0000256" key="1">
    <source>
        <dbReference type="SAM" id="Phobius"/>
    </source>
</evidence>
<comment type="caution">
    <text evidence="2">The sequence shown here is derived from an EMBL/GenBank/DDBJ whole genome shotgun (WGS) entry which is preliminary data.</text>
</comment>
<evidence type="ECO:0000313" key="2">
    <source>
        <dbReference type="EMBL" id="GFN78525.1"/>
    </source>
</evidence>
<name>A0AAV3Y5R3_9GAST</name>
<dbReference type="EMBL" id="BLXT01000588">
    <property type="protein sequence ID" value="GFN78525.1"/>
    <property type="molecule type" value="Genomic_DNA"/>
</dbReference>
<keyword evidence="1" id="KW-0472">Membrane</keyword>
<organism evidence="2 3">
    <name type="scientific">Plakobranchus ocellatus</name>
    <dbReference type="NCBI Taxonomy" id="259542"/>
    <lineage>
        <taxon>Eukaryota</taxon>
        <taxon>Metazoa</taxon>
        <taxon>Spiralia</taxon>
        <taxon>Lophotrochozoa</taxon>
        <taxon>Mollusca</taxon>
        <taxon>Gastropoda</taxon>
        <taxon>Heterobranchia</taxon>
        <taxon>Euthyneura</taxon>
        <taxon>Panpulmonata</taxon>
        <taxon>Sacoglossa</taxon>
        <taxon>Placobranchoidea</taxon>
        <taxon>Plakobranchidae</taxon>
        <taxon>Plakobranchus</taxon>
    </lineage>
</organism>
<reference evidence="2 3" key="1">
    <citation type="journal article" date="2021" name="Elife">
        <title>Chloroplast acquisition without the gene transfer in kleptoplastic sea slugs, Plakobranchus ocellatus.</title>
        <authorList>
            <person name="Maeda T."/>
            <person name="Takahashi S."/>
            <person name="Yoshida T."/>
            <person name="Shimamura S."/>
            <person name="Takaki Y."/>
            <person name="Nagai Y."/>
            <person name="Toyoda A."/>
            <person name="Suzuki Y."/>
            <person name="Arimoto A."/>
            <person name="Ishii H."/>
            <person name="Satoh N."/>
            <person name="Nishiyama T."/>
            <person name="Hasebe M."/>
            <person name="Maruyama T."/>
            <person name="Minagawa J."/>
            <person name="Obokata J."/>
            <person name="Shigenobu S."/>
        </authorList>
    </citation>
    <scope>NUCLEOTIDE SEQUENCE [LARGE SCALE GENOMIC DNA]</scope>
</reference>
<gene>
    <name evidence="2" type="ORF">PoB_000503100</name>
</gene>
<evidence type="ECO:0000313" key="3">
    <source>
        <dbReference type="Proteomes" id="UP000735302"/>
    </source>
</evidence>
<keyword evidence="3" id="KW-1185">Reference proteome</keyword>
<accession>A0AAV3Y5R3</accession>
<dbReference type="Proteomes" id="UP000735302">
    <property type="component" value="Unassembled WGS sequence"/>
</dbReference>
<proteinExistence type="predicted"/>
<protein>
    <submittedName>
        <fullName evidence="2">Uncharacterized protein</fullName>
    </submittedName>
</protein>
<sequence>MRPLTDDSRSNQENNLPIFDAPSIKHGSRYSWKMEVLSSFLSIKFFNFYTGVMLSLCGVGVFLTGAFSTKWVEIEITSNTVDISYHELERNHKGLAHLGPWRACTYQNHCGQLWVVSPGLGK</sequence>
<feature type="transmembrane region" description="Helical" evidence="1">
    <location>
        <begin position="46"/>
        <end position="67"/>
    </location>
</feature>
<keyword evidence="1" id="KW-0812">Transmembrane</keyword>
<dbReference type="AlphaFoldDB" id="A0AAV3Y5R3"/>
<keyword evidence="1" id="KW-1133">Transmembrane helix</keyword>